<dbReference type="CDD" id="cd01949">
    <property type="entry name" value="GGDEF"/>
    <property type="match status" value="1"/>
</dbReference>
<keyword evidence="1" id="KW-1133">Transmembrane helix</keyword>
<dbReference type="InterPro" id="IPR035919">
    <property type="entry name" value="EAL_sf"/>
</dbReference>
<protein>
    <submittedName>
        <fullName evidence="4">Diguanylate cyclase/phosphodiesterase</fullName>
    </submittedName>
</protein>
<dbReference type="RefSeq" id="WP_013326738.1">
    <property type="nucleotide sequence ID" value="NC_014506.1"/>
</dbReference>
<dbReference type="FunFam" id="3.30.70.270:FF:000001">
    <property type="entry name" value="Diguanylate cyclase domain protein"/>
    <property type="match status" value="1"/>
</dbReference>
<feature type="domain" description="EAL" evidence="2">
    <location>
        <begin position="411"/>
        <end position="661"/>
    </location>
</feature>
<dbReference type="HOGENOM" id="CLU_000445_70_50_7"/>
<evidence type="ECO:0000259" key="2">
    <source>
        <dbReference type="PROSITE" id="PS50883"/>
    </source>
</evidence>
<dbReference type="InterPro" id="IPR001633">
    <property type="entry name" value="EAL_dom"/>
</dbReference>
<dbReference type="Gene3D" id="3.20.20.450">
    <property type="entry name" value="EAL domain"/>
    <property type="match status" value="1"/>
</dbReference>
<keyword evidence="1" id="KW-0472">Membrane</keyword>
<dbReference type="PANTHER" id="PTHR44757:SF2">
    <property type="entry name" value="BIOFILM ARCHITECTURE MAINTENANCE PROTEIN MBAA"/>
    <property type="match status" value="1"/>
</dbReference>
<dbReference type="InterPro" id="IPR000160">
    <property type="entry name" value="GGDEF_dom"/>
</dbReference>
<dbReference type="eggNOG" id="COG5001">
    <property type="taxonomic scope" value="Bacteria"/>
</dbReference>
<feature type="transmembrane region" description="Helical" evidence="1">
    <location>
        <begin position="166"/>
        <end position="188"/>
    </location>
</feature>
<dbReference type="InterPro" id="IPR029787">
    <property type="entry name" value="Nucleotide_cyclase"/>
</dbReference>
<dbReference type="PROSITE" id="PS50887">
    <property type="entry name" value="GGDEF"/>
    <property type="match status" value="1"/>
</dbReference>
<proteinExistence type="predicted"/>
<dbReference type="SMART" id="SM00052">
    <property type="entry name" value="EAL"/>
    <property type="match status" value="1"/>
</dbReference>
<evidence type="ECO:0000259" key="3">
    <source>
        <dbReference type="PROSITE" id="PS50887"/>
    </source>
</evidence>
<sequence>MNSISIKSFIISTMFVAFLLEAYIFYNFFENSKASISKLLQTSIQTDILNLKHYMEKNLKLKDINEIASHIDNIIIINPTIKDIHILNNNKNLIYHPKLRYNGHTHQAQKCLPISAITAANIFKQQCYSFSIKTFHKLRTKYYYANVYIDETYINGLITKQIEKTLITFLITALIFSIFLWILFRAYIIIPLEKLHQYAYYSENPPRNFFIKEIESIRFSLSMTFKRLKQEQEELYNLSTKDPLSGLYNRLSLVEKLNWLISKGKRDKNEFAMIFLDLDNFKNINDSKGHEFGDKILKYISDILLNATRNNDIVSRLGGDEFVVVLPDYKDENKIVEIAQRLKEKLSTPFKIDNEDYQITASMGIAIYPKDGDNVQTLLKNADIAMYKSKELGKNNFQFFTDAINKAVQEKISMQRIIKDALSQNHFKLFYQPKVDIKTNKIVGCEALIRLIDPIEGLIPPYQFISIAEENLSIIPLGEWIIQEAASQIKKWEHTPLRNIKVSINLSGVQFKDPYLLQKLQTYTQEIDRSKFDIELTESVLIDNFNKRLDIIKGIKELGISLSLDDFGTGYSSLSYLKDIPFDTLKIDKSFIDNLYTKDDLTFVNMIIGIAEDLALNVVAEGVETEEQLKLLKEINCELYQGYLCSKPVVPKEFEELFILN</sequence>
<dbReference type="Gene3D" id="3.30.70.270">
    <property type="match status" value="1"/>
</dbReference>
<dbReference type="STRING" id="563040.Saut_0933"/>
<dbReference type="GO" id="GO:0003824">
    <property type="term" value="F:catalytic activity"/>
    <property type="evidence" value="ECO:0007669"/>
    <property type="project" value="UniProtKB-ARBA"/>
</dbReference>
<keyword evidence="1" id="KW-0812">Transmembrane</keyword>
<dbReference type="SUPFAM" id="SSF141868">
    <property type="entry name" value="EAL domain-like"/>
    <property type="match status" value="1"/>
</dbReference>
<gene>
    <name evidence="4" type="ordered locus">Saut_0933</name>
</gene>
<dbReference type="AlphaFoldDB" id="E0URN8"/>
<name>E0URN8_SULAO</name>
<dbReference type="NCBIfam" id="TIGR00254">
    <property type="entry name" value="GGDEF"/>
    <property type="match status" value="1"/>
</dbReference>
<dbReference type="SMART" id="SM00267">
    <property type="entry name" value="GGDEF"/>
    <property type="match status" value="1"/>
</dbReference>
<feature type="domain" description="GGDEF" evidence="3">
    <location>
        <begin position="269"/>
        <end position="402"/>
    </location>
</feature>
<dbReference type="SUPFAM" id="SSF55073">
    <property type="entry name" value="Nucleotide cyclase"/>
    <property type="match status" value="1"/>
</dbReference>
<dbReference type="EMBL" id="CP002205">
    <property type="protein sequence ID" value="ADN08982.1"/>
    <property type="molecule type" value="Genomic_DNA"/>
</dbReference>
<dbReference type="Pfam" id="PF00563">
    <property type="entry name" value="EAL"/>
    <property type="match status" value="1"/>
</dbReference>
<dbReference type="Pfam" id="PF00990">
    <property type="entry name" value="GGDEF"/>
    <property type="match status" value="1"/>
</dbReference>
<dbReference type="PANTHER" id="PTHR44757">
    <property type="entry name" value="DIGUANYLATE CYCLASE DGCP"/>
    <property type="match status" value="1"/>
</dbReference>
<dbReference type="CDD" id="cd01948">
    <property type="entry name" value="EAL"/>
    <property type="match status" value="1"/>
</dbReference>
<evidence type="ECO:0000256" key="1">
    <source>
        <dbReference type="SAM" id="Phobius"/>
    </source>
</evidence>
<keyword evidence="5" id="KW-1185">Reference proteome</keyword>
<dbReference type="PROSITE" id="PS50883">
    <property type="entry name" value="EAL"/>
    <property type="match status" value="1"/>
</dbReference>
<accession>E0URN8</accession>
<dbReference type="OrthoDB" id="5372181at2"/>
<dbReference type="InterPro" id="IPR043128">
    <property type="entry name" value="Rev_trsase/Diguanyl_cyclase"/>
</dbReference>
<organism evidence="4 5">
    <name type="scientific">Sulfurimonas autotrophica (strain ATCC BAA-671 / DSM 16294 / JCM 11897 / OK10)</name>
    <dbReference type="NCBI Taxonomy" id="563040"/>
    <lineage>
        <taxon>Bacteria</taxon>
        <taxon>Pseudomonadati</taxon>
        <taxon>Campylobacterota</taxon>
        <taxon>Epsilonproteobacteria</taxon>
        <taxon>Campylobacterales</taxon>
        <taxon>Sulfurimonadaceae</taxon>
        <taxon>Sulfurimonas</taxon>
    </lineage>
</organism>
<dbReference type="KEGG" id="sua:Saut_0933"/>
<reference evidence="5" key="1">
    <citation type="journal article" date="2010" name="Stand. Genomic Sci.">
        <title>Complete genome sequence of Sulfurimonas autotrophica type strain (OK10).</title>
        <authorList>
            <person name="Sikorski J."/>
            <person name="Munk C."/>
            <person name="Lapidus A."/>
            <person name="Djao O."/>
            <person name="Lucas S."/>
            <person name="Glavina Del Rio T."/>
            <person name="Nolan M."/>
            <person name="Tice H."/>
            <person name="Han C."/>
            <person name="Cheng J."/>
            <person name="Tapia R."/>
            <person name="Goodwin L."/>
            <person name="Pitluck S."/>
            <person name="Liolios K."/>
            <person name="Ivanova N."/>
            <person name="Mavromatis K."/>
            <person name="Mikhailova N."/>
            <person name="Pati A."/>
            <person name="Sims D."/>
            <person name="Meincke L."/>
            <person name="Brettin T."/>
            <person name="Detter J."/>
            <person name="Chen A."/>
            <person name="Palaniappan K."/>
            <person name="Land M."/>
            <person name="Hauser L."/>
            <person name="Chang Y."/>
            <person name="Jeffries C."/>
            <person name="Rohde M."/>
            <person name="Lang E."/>
            <person name="Spring S."/>
            <person name="Goker M."/>
            <person name="Woyke T."/>
            <person name="Bristow J."/>
            <person name="Eisen J."/>
            <person name="Markowitz V."/>
            <person name="Hugenholtz P."/>
            <person name="Kyrpides N."/>
            <person name="Klenk H."/>
        </authorList>
    </citation>
    <scope>NUCLEOTIDE SEQUENCE [LARGE SCALE GENOMIC DNA]</scope>
    <source>
        <strain evidence="5">ATCC BAA-671 / DSM 16294 / JCM 11897 / OK10</strain>
    </source>
</reference>
<feature type="transmembrane region" description="Helical" evidence="1">
    <location>
        <begin position="6"/>
        <end position="29"/>
    </location>
</feature>
<dbReference type="Proteomes" id="UP000007803">
    <property type="component" value="Chromosome"/>
</dbReference>
<dbReference type="InterPro" id="IPR052155">
    <property type="entry name" value="Biofilm_reg_signaling"/>
</dbReference>
<evidence type="ECO:0000313" key="4">
    <source>
        <dbReference type="EMBL" id="ADN08982.1"/>
    </source>
</evidence>
<evidence type="ECO:0000313" key="5">
    <source>
        <dbReference type="Proteomes" id="UP000007803"/>
    </source>
</evidence>